<protein>
    <recommendedName>
        <fullName evidence="6">Mutator family transposase</fullName>
    </recommendedName>
</protein>
<keyword evidence="6" id="KW-0814">Transposable element</keyword>
<keyword evidence="8" id="KW-1185">Reference proteome</keyword>
<dbReference type="GO" id="GO:0006313">
    <property type="term" value="P:DNA transposition"/>
    <property type="evidence" value="ECO:0007669"/>
    <property type="project" value="UniProtKB-UniRule"/>
</dbReference>
<comment type="similarity">
    <text evidence="2 6">Belongs to the transposase mutator family.</text>
</comment>
<dbReference type="PANTHER" id="PTHR33217">
    <property type="entry name" value="TRANSPOSASE FOR INSERTION SEQUENCE ELEMENT IS1081"/>
    <property type="match status" value="1"/>
</dbReference>
<dbReference type="EMBL" id="QXFH01000075">
    <property type="protein sequence ID" value="RIV31655.1"/>
    <property type="molecule type" value="Genomic_DNA"/>
</dbReference>
<sequence>MTVRIISDWGTDAIFSIFSKSLVRLCILHQIRNTLKYVTSKIQEEFMSDLKLVRRMTNKEITKDRLFDLEEKWRGKYPVVIESWQHNWKQLLQYL</sequence>
<evidence type="ECO:0000256" key="2">
    <source>
        <dbReference type="ARBA" id="ARBA00010961"/>
    </source>
</evidence>
<evidence type="ECO:0000313" key="8">
    <source>
        <dbReference type="Proteomes" id="UP000266067"/>
    </source>
</evidence>
<gene>
    <name evidence="7" type="ORF">D2V08_12925</name>
</gene>
<dbReference type="OrthoDB" id="9779930at2"/>
<dbReference type="Pfam" id="PF00872">
    <property type="entry name" value="Transposase_mut"/>
    <property type="match status" value="1"/>
</dbReference>
<keyword evidence="5 6" id="KW-0233">DNA recombination</keyword>
<reference evidence="7 8" key="1">
    <citation type="submission" date="2018-08" db="EMBL/GenBank/DDBJ databases">
        <title>Proposal of Muricauda 72 sp.nov. and Muricauda NH166 sp.nov., isolated from seawater.</title>
        <authorList>
            <person name="Cheng H."/>
            <person name="Wu Y.-H."/>
            <person name="Guo L.-L."/>
            <person name="Xu X.-W."/>
        </authorList>
    </citation>
    <scope>NUCLEOTIDE SEQUENCE [LARGE SCALE GENOMIC DNA]</scope>
    <source>
        <strain evidence="7 8">KCTC 22173</strain>
    </source>
</reference>
<proteinExistence type="inferred from homology"/>
<dbReference type="InterPro" id="IPR001207">
    <property type="entry name" value="Transposase_mutator"/>
</dbReference>
<evidence type="ECO:0000256" key="6">
    <source>
        <dbReference type="RuleBase" id="RU365089"/>
    </source>
</evidence>
<dbReference type="GO" id="GO:0003677">
    <property type="term" value="F:DNA binding"/>
    <property type="evidence" value="ECO:0007669"/>
    <property type="project" value="UniProtKB-UniRule"/>
</dbReference>
<dbReference type="Proteomes" id="UP000266067">
    <property type="component" value="Unassembled WGS sequence"/>
</dbReference>
<name>A0A3A1N5E4_9FLAO</name>
<comment type="caution">
    <text evidence="7">The sequence shown here is derived from an EMBL/GenBank/DDBJ whole genome shotgun (WGS) entry which is preliminary data.</text>
</comment>
<keyword evidence="3 6" id="KW-0815">Transposition</keyword>
<organism evidence="7 8">
    <name type="scientific">Flagellimonas lutimaris</name>
    <dbReference type="NCBI Taxonomy" id="475082"/>
    <lineage>
        <taxon>Bacteria</taxon>
        <taxon>Pseudomonadati</taxon>
        <taxon>Bacteroidota</taxon>
        <taxon>Flavobacteriia</taxon>
        <taxon>Flavobacteriales</taxon>
        <taxon>Flavobacteriaceae</taxon>
        <taxon>Flagellimonas</taxon>
    </lineage>
</organism>
<dbReference type="PANTHER" id="PTHR33217:SF8">
    <property type="entry name" value="MUTATOR FAMILY TRANSPOSASE"/>
    <property type="match status" value="1"/>
</dbReference>
<evidence type="ECO:0000256" key="3">
    <source>
        <dbReference type="ARBA" id="ARBA00022578"/>
    </source>
</evidence>
<dbReference type="GO" id="GO:0004803">
    <property type="term" value="F:transposase activity"/>
    <property type="evidence" value="ECO:0007669"/>
    <property type="project" value="UniProtKB-UniRule"/>
</dbReference>
<comment type="function">
    <text evidence="1 6">Required for the transposition of the insertion element.</text>
</comment>
<evidence type="ECO:0000313" key="7">
    <source>
        <dbReference type="EMBL" id="RIV31655.1"/>
    </source>
</evidence>
<accession>A0A3A1N5E4</accession>
<evidence type="ECO:0000256" key="4">
    <source>
        <dbReference type="ARBA" id="ARBA00023125"/>
    </source>
</evidence>
<evidence type="ECO:0000256" key="5">
    <source>
        <dbReference type="ARBA" id="ARBA00023172"/>
    </source>
</evidence>
<keyword evidence="4 6" id="KW-0238">DNA-binding</keyword>
<dbReference type="AlphaFoldDB" id="A0A3A1N5E4"/>
<evidence type="ECO:0000256" key="1">
    <source>
        <dbReference type="ARBA" id="ARBA00002190"/>
    </source>
</evidence>